<dbReference type="Proteomes" id="UP000066284">
    <property type="component" value="Chromosome 1"/>
</dbReference>
<dbReference type="NCBIfam" id="TIGR03302">
    <property type="entry name" value="OM_YfiO"/>
    <property type="match status" value="1"/>
</dbReference>
<dbReference type="STRING" id="1715989.NITINOP_1561"/>
<protein>
    <recommendedName>
        <fullName evidence="5">Outer membrane lipoprotein BamD-like domain-containing protein</fullName>
    </recommendedName>
</protein>
<dbReference type="SUPFAM" id="SSF48452">
    <property type="entry name" value="TPR-like"/>
    <property type="match status" value="1"/>
</dbReference>
<keyword evidence="1" id="KW-0732">Signal</keyword>
<sequence length="289" mass="32678">MGLLITGLTLLTACANGPKDIRDLIKNPISGTDEQIFIEDSTERYYHPNVIMKRGEAFFEKEEYAEALTEYNRFLEFYRTHVLAPYAAFRVGEVYMKMAKTIDRDPEPMQKAIVAFEHVRKEYPGSRYDALSLEKLDECHNWLGEMHLFVGRFYYRRGSYLAAAHRFEQIIKFYPDRPVAPDALYLLASSYHEMGADDWARERLRLLAEKYPDSAAANQGKSLLAKLKDTPAVPPYAGTSDPEENAGNATASLSSIPDMLSASRLPSFGGRSSNALNQTFTTCRLGAWC</sequence>
<dbReference type="OrthoDB" id="9781894at2"/>
<keyword evidence="2" id="KW-0472">Membrane</keyword>
<dbReference type="AlphaFoldDB" id="A0A0S4KTM4"/>
<evidence type="ECO:0000256" key="4">
    <source>
        <dbReference type="PROSITE-ProRule" id="PRU00339"/>
    </source>
</evidence>
<keyword evidence="4" id="KW-0802">TPR repeat</keyword>
<dbReference type="InterPro" id="IPR017689">
    <property type="entry name" value="BamD"/>
</dbReference>
<dbReference type="PROSITE" id="PS50005">
    <property type="entry name" value="TPR"/>
    <property type="match status" value="2"/>
</dbReference>
<dbReference type="Gene3D" id="1.25.40.10">
    <property type="entry name" value="Tetratricopeptide repeat domain"/>
    <property type="match status" value="1"/>
</dbReference>
<dbReference type="RefSeq" id="WP_158023274.1">
    <property type="nucleotide sequence ID" value="NZ_LN885086.1"/>
</dbReference>
<evidence type="ECO:0000256" key="3">
    <source>
        <dbReference type="ARBA" id="ARBA00023237"/>
    </source>
</evidence>
<dbReference type="SMART" id="SM00028">
    <property type="entry name" value="TPR"/>
    <property type="match status" value="3"/>
</dbReference>
<dbReference type="InterPro" id="IPR039565">
    <property type="entry name" value="BamD-like"/>
</dbReference>
<keyword evidence="3" id="KW-0998">Cell outer membrane</keyword>
<evidence type="ECO:0000256" key="1">
    <source>
        <dbReference type="ARBA" id="ARBA00022729"/>
    </source>
</evidence>
<feature type="domain" description="Outer membrane lipoprotein BamD-like" evidence="5">
    <location>
        <begin position="54"/>
        <end position="203"/>
    </location>
</feature>
<reference evidence="7" key="1">
    <citation type="submission" date="2015-09" db="EMBL/GenBank/DDBJ databases">
        <authorList>
            <person name="Daims H."/>
        </authorList>
    </citation>
    <scope>NUCLEOTIDE SEQUENCE [LARGE SCALE GENOMIC DNA]</scope>
</reference>
<dbReference type="KEGG" id="nio:NITINOP_1561"/>
<gene>
    <name evidence="6" type="ORF">NITINOP_1561</name>
</gene>
<evidence type="ECO:0000256" key="2">
    <source>
        <dbReference type="ARBA" id="ARBA00023136"/>
    </source>
</evidence>
<organism evidence="6 7">
    <name type="scientific">Candidatus Nitrospira inopinata</name>
    <dbReference type="NCBI Taxonomy" id="1715989"/>
    <lineage>
        <taxon>Bacteria</taxon>
        <taxon>Pseudomonadati</taxon>
        <taxon>Nitrospirota</taxon>
        <taxon>Nitrospiria</taxon>
        <taxon>Nitrospirales</taxon>
        <taxon>Nitrospiraceae</taxon>
        <taxon>Nitrospira</taxon>
    </lineage>
</organism>
<dbReference type="InterPro" id="IPR011990">
    <property type="entry name" value="TPR-like_helical_dom_sf"/>
</dbReference>
<evidence type="ECO:0000313" key="6">
    <source>
        <dbReference type="EMBL" id="CUQ66536.1"/>
    </source>
</evidence>
<proteinExistence type="predicted"/>
<dbReference type="Pfam" id="PF13525">
    <property type="entry name" value="YfiO"/>
    <property type="match status" value="1"/>
</dbReference>
<feature type="repeat" description="TPR" evidence="4">
    <location>
        <begin position="48"/>
        <end position="81"/>
    </location>
</feature>
<dbReference type="EMBL" id="LN885086">
    <property type="protein sequence ID" value="CUQ66536.1"/>
    <property type="molecule type" value="Genomic_DNA"/>
</dbReference>
<name>A0A0S4KTM4_9BACT</name>
<keyword evidence="7" id="KW-1185">Reference proteome</keyword>
<evidence type="ECO:0000313" key="7">
    <source>
        <dbReference type="Proteomes" id="UP000066284"/>
    </source>
</evidence>
<dbReference type="InterPro" id="IPR019734">
    <property type="entry name" value="TPR_rpt"/>
</dbReference>
<accession>A0A0S4KTM4</accession>
<evidence type="ECO:0000259" key="5">
    <source>
        <dbReference type="Pfam" id="PF13525"/>
    </source>
</evidence>
<feature type="repeat" description="TPR" evidence="4">
    <location>
        <begin position="144"/>
        <end position="177"/>
    </location>
</feature>